<proteinExistence type="predicted"/>
<reference evidence="1 2" key="1">
    <citation type="journal article" date="2019" name="Int. J. Syst. Evol. Microbiol.">
        <title>The Global Catalogue of Microorganisms (GCM) 10K type strain sequencing project: providing services to taxonomists for standard genome sequencing and annotation.</title>
        <authorList>
            <consortium name="The Broad Institute Genomics Platform"/>
            <consortium name="The Broad Institute Genome Sequencing Center for Infectious Disease"/>
            <person name="Wu L."/>
            <person name="Ma J."/>
        </authorList>
    </citation>
    <scope>NUCLEOTIDE SEQUENCE [LARGE SCALE GENOMIC DNA]</scope>
    <source>
        <strain evidence="1 2">JCM 10977</strain>
    </source>
</reference>
<gene>
    <name evidence="1" type="ORF">GCM10009554_44240</name>
</gene>
<dbReference type="RefSeq" id="WP_343973148.1">
    <property type="nucleotide sequence ID" value="NZ_BAAAHK010000010.1"/>
</dbReference>
<sequence>MRRIKDQLALLEQLRVPLEELPGGQDQWIEDSMEWFVEQFGSDVFNRPIVRPSVFIPAGYDGSRAAAYRLFEKVRERMGVPPGRLVVRFDLDDIGPAAIRTRAQRELAGATRLRFGLWVPGRNRNTIFTSARLLGEPSVLVANFAHEIGHELLIGEGRIAADRPDQESLTDLLAVFQGFGIFLANASFGRLPGGDRNATMAMFYLRERALTDALAYYAFRRGTRGLPPWEDELDRPVRSGLVVRLKQLQDAAQPGK</sequence>
<comment type="caution">
    <text evidence="1">The sequence shown here is derived from an EMBL/GenBank/DDBJ whole genome shotgun (WGS) entry which is preliminary data.</text>
</comment>
<organism evidence="1 2">
    <name type="scientific">Kribbella koreensis</name>
    <dbReference type="NCBI Taxonomy" id="57909"/>
    <lineage>
        <taxon>Bacteria</taxon>
        <taxon>Bacillati</taxon>
        <taxon>Actinomycetota</taxon>
        <taxon>Actinomycetes</taxon>
        <taxon>Propionibacteriales</taxon>
        <taxon>Kribbellaceae</taxon>
        <taxon>Kribbella</taxon>
    </lineage>
</organism>
<dbReference type="Proteomes" id="UP001500542">
    <property type="component" value="Unassembled WGS sequence"/>
</dbReference>
<name>A0ABN1QU72_9ACTN</name>
<dbReference type="EMBL" id="BAAAHK010000010">
    <property type="protein sequence ID" value="GAA0947450.1"/>
    <property type="molecule type" value="Genomic_DNA"/>
</dbReference>
<keyword evidence="2" id="KW-1185">Reference proteome</keyword>
<accession>A0ABN1QU72</accession>
<evidence type="ECO:0000313" key="1">
    <source>
        <dbReference type="EMBL" id="GAA0947450.1"/>
    </source>
</evidence>
<protein>
    <submittedName>
        <fullName evidence="1">Uncharacterized protein</fullName>
    </submittedName>
</protein>
<evidence type="ECO:0000313" key="2">
    <source>
        <dbReference type="Proteomes" id="UP001500542"/>
    </source>
</evidence>